<dbReference type="Gene3D" id="1.10.600.10">
    <property type="entry name" value="Farnesyl Diphosphate Synthase"/>
    <property type="match status" value="1"/>
</dbReference>
<comment type="caution">
    <text evidence="2">The sequence shown here is derived from an EMBL/GenBank/DDBJ whole genome shotgun (WGS) entry which is preliminary data.</text>
</comment>
<dbReference type="AlphaFoldDB" id="A0AAV7GPG2"/>
<keyword evidence="3" id="KW-1185">Reference proteome</keyword>
<feature type="region of interest" description="Disordered" evidence="1">
    <location>
        <begin position="76"/>
        <end position="97"/>
    </location>
</feature>
<dbReference type="SUPFAM" id="SSF48576">
    <property type="entry name" value="Terpenoid synthases"/>
    <property type="match status" value="1"/>
</dbReference>
<gene>
    <name evidence="2" type="ORF">IEQ34_012884</name>
</gene>
<accession>A0AAV7GPG2</accession>
<proteinExistence type="predicted"/>
<dbReference type="Proteomes" id="UP000775213">
    <property type="component" value="Unassembled WGS sequence"/>
</dbReference>
<dbReference type="InterPro" id="IPR008949">
    <property type="entry name" value="Isoprenoid_synthase_dom_sf"/>
</dbReference>
<evidence type="ECO:0000313" key="2">
    <source>
        <dbReference type="EMBL" id="KAH0457569.1"/>
    </source>
</evidence>
<reference evidence="2 3" key="1">
    <citation type="journal article" date="2021" name="Hortic Res">
        <title>Chromosome-scale assembly of the Dendrobium chrysotoxum genome enhances the understanding of orchid evolution.</title>
        <authorList>
            <person name="Zhang Y."/>
            <person name="Zhang G.Q."/>
            <person name="Zhang D."/>
            <person name="Liu X.D."/>
            <person name="Xu X.Y."/>
            <person name="Sun W.H."/>
            <person name="Yu X."/>
            <person name="Zhu X."/>
            <person name="Wang Z.W."/>
            <person name="Zhao X."/>
            <person name="Zhong W.Y."/>
            <person name="Chen H."/>
            <person name="Yin W.L."/>
            <person name="Huang T."/>
            <person name="Niu S.C."/>
            <person name="Liu Z.J."/>
        </authorList>
    </citation>
    <scope>NUCLEOTIDE SEQUENCE [LARGE SCALE GENOMIC DNA]</scope>
    <source>
        <strain evidence="2">Lindl</strain>
    </source>
</reference>
<evidence type="ECO:0000313" key="3">
    <source>
        <dbReference type="Proteomes" id="UP000775213"/>
    </source>
</evidence>
<evidence type="ECO:0000256" key="1">
    <source>
        <dbReference type="SAM" id="MobiDB-lite"/>
    </source>
</evidence>
<dbReference type="EMBL" id="JAGFBR010000012">
    <property type="protein sequence ID" value="KAH0457569.1"/>
    <property type="molecule type" value="Genomic_DNA"/>
</dbReference>
<sequence length="170" mass="19778">MEACKKLKEMVEEHCMIINREFVSTKNIPLPLIRPILNMSCIYDFFYKDTIDIFTDSSEFMKKSITKRLHNIPLTELHPNRSGGLPEPTGEEVPNKEEKNHPNLAFQLEENTPLRDILFSLDSELEKVYDRTLTSLRSGSRLNQIRHAISAKKLLKAWFDSGQFEVLRLN</sequence>
<protein>
    <submittedName>
        <fullName evidence="2">Uncharacterized protein</fullName>
    </submittedName>
</protein>
<name>A0AAV7GPG2_DENCH</name>
<organism evidence="2 3">
    <name type="scientific">Dendrobium chrysotoxum</name>
    <name type="common">Orchid</name>
    <dbReference type="NCBI Taxonomy" id="161865"/>
    <lineage>
        <taxon>Eukaryota</taxon>
        <taxon>Viridiplantae</taxon>
        <taxon>Streptophyta</taxon>
        <taxon>Embryophyta</taxon>
        <taxon>Tracheophyta</taxon>
        <taxon>Spermatophyta</taxon>
        <taxon>Magnoliopsida</taxon>
        <taxon>Liliopsida</taxon>
        <taxon>Asparagales</taxon>
        <taxon>Orchidaceae</taxon>
        <taxon>Epidendroideae</taxon>
        <taxon>Malaxideae</taxon>
        <taxon>Dendrobiinae</taxon>
        <taxon>Dendrobium</taxon>
    </lineage>
</organism>